<evidence type="ECO:0000256" key="13">
    <source>
        <dbReference type="RuleBase" id="RU366040"/>
    </source>
</evidence>
<comment type="caution">
    <text evidence="16">The sequence shown here is derived from an EMBL/GenBank/DDBJ whole genome shotgun (WGS) entry which is preliminary data.</text>
</comment>
<name>A0A8H4USL7_9HYPO</name>
<evidence type="ECO:0000256" key="3">
    <source>
        <dbReference type="ARBA" id="ARBA00022475"/>
    </source>
</evidence>
<evidence type="ECO:0000256" key="6">
    <source>
        <dbReference type="ARBA" id="ARBA00022692"/>
    </source>
</evidence>
<evidence type="ECO:0000256" key="14">
    <source>
        <dbReference type="SAM" id="MobiDB-lite"/>
    </source>
</evidence>
<dbReference type="GO" id="GO:0071555">
    <property type="term" value="P:cell wall organization"/>
    <property type="evidence" value="ECO:0007669"/>
    <property type="project" value="UniProtKB-KW"/>
</dbReference>
<comment type="subcellular location">
    <subcellularLocation>
        <location evidence="1 13">Cell membrane</location>
        <topology evidence="1 13">Multi-pass membrane protein</topology>
    </subcellularLocation>
</comment>
<reference evidence="16" key="1">
    <citation type="journal article" date="2020" name="BMC Genomics">
        <title>Correction to: Identification and distribution of gene clusters required for synthesis of sphingolipid metabolism inhibitors in diverse species of the filamentous fungus Fusarium.</title>
        <authorList>
            <person name="Kim H.S."/>
            <person name="Lohmar J.M."/>
            <person name="Busman M."/>
            <person name="Brown D.W."/>
            <person name="Naumann T.A."/>
            <person name="Divon H.H."/>
            <person name="Lysoe E."/>
            <person name="Uhlig S."/>
            <person name="Proctor R.H."/>
        </authorList>
    </citation>
    <scope>NUCLEOTIDE SEQUENCE</scope>
    <source>
        <strain evidence="16">NRRL 22465</strain>
    </source>
</reference>
<keyword evidence="7 13" id="KW-1133">Transmembrane helix</keyword>
<dbReference type="InterPro" id="IPR004835">
    <property type="entry name" value="Chitin_synth"/>
</dbReference>
<feature type="transmembrane region" description="Helical" evidence="13">
    <location>
        <begin position="643"/>
        <end position="666"/>
    </location>
</feature>
<dbReference type="PANTHER" id="PTHR22914:SF11">
    <property type="entry name" value="CHITIN SYNTHASE B"/>
    <property type="match status" value="1"/>
</dbReference>
<dbReference type="GO" id="GO:0004100">
    <property type="term" value="F:chitin synthase activity"/>
    <property type="evidence" value="ECO:0007669"/>
    <property type="project" value="UniProtKB-UniRule"/>
</dbReference>
<dbReference type="SUPFAM" id="SSF53448">
    <property type="entry name" value="Nucleotide-diphospho-sugar transferases"/>
    <property type="match status" value="1"/>
</dbReference>
<dbReference type="GO" id="GO:0005886">
    <property type="term" value="C:plasma membrane"/>
    <property type="evidence" value="ECO:0007669"/>
    <property type="project" value="UniProtKB-SubCell"/>
</dbReference>
<proteinExistence type="inferred from homology"/>
<comment type="similarity">
    <text evidence="11">Belongs to the chitin synthase family. Class III subfamily.</text>
</comment>
<keyword evidence="3 13" id="KW-1003">Cell membrane</keyword>
<dbReference type="AlphaFoldDB" id="A0A8H4USL7"/>
<dbReference type="Proteomes" id="UP000635477">
    <property type="component" value="Unassembled WGS sequence"/>
</dbReference>
<dbReference type="InterPro" id="IPR029044">
    <property type="entry name" value="Nucleotide-diphossugar_trans"/>
</dbReference>
<dbReference type="OrthoDB" id="26569at2759"/>
<feature type="compositionally biased region" description="Basic and acidic residues" evidence="14">
    <location>
        <begin position="712"/>
        <end position="747"/>
    </location>
</feature>
<keyword evidence="9" id="KW-0325">Glycoprotein</keyword>
<dbReference type="EMBL" id="JABEYC010000091">
    <property type="protein sequence ID" value="KAF4982955.1"/>
    <property type="molecule type" value="Genomic_DNA"/>
</dbReference>
<feature type="domain" description="Chitin synthase N-terminal" evidence="15">
    <location>
        <begin position="92"/>
        <end position="132"/>
    </location>
</feature>
<evidence type="ECO:0000256" key="10">
    <source>
        <dbReference type="ARBA" id="ARBA00023316"/>
    </source>
</evidence>
<evidence type="ECO:0000256" key="5">
    <source>
        <dbReference type="ARBA" id="ARBA00022679"/>
    </source>
</evidence>
<protein>
    <recommendedName>
        <fullName evidence="2 13">Chitin synthase</fullName>
        <ecNumber evidence="2 13">2.4.1.16</ecNumber>
    </recommendedName>
</protein>
<dbReference type="GO" id="GO:0030428">
    <property type="term" value="C:cell septum"/>
    <property type="evidence" value="ECO:0007669"/>
    <property type="project" value="TreeGrafter"/>
</dbReference>
<evidence type="ECO:0000256" key="4">
    <source>
        <dbReference type="ARBA" id="ARBA00022676"/>
    </source>
</evidence>
<evidence type="ECO:0000256" key="2">
    <source>
        <dbReference type="ARBA" id="ARBA00012543"/>
    </source>
</evidence>
<feature type="region of interest" description="Disordered" evidence="14">
    <location>
        <begin position="707"/>
        <end position="747"/>
    </location>
</feature>
<gene>
    <name evidence="16" type="ORF">FZEAL_1525</name>
</gene>
<organism evidence="16 17">
    <name type="scientific">Fusarium zealandicum</name>
    <dbReference type="NCBI Taxonomy" id="1053134"/>
    <lineage>
        <taxon>Eukaryota</taxon>
        <taxon>Fungi</taxon>
        <taxon>Dikarya</taxon>
        <taxon>Ascomycota</taxon>
        <taxon>Pezizomycotina</taxon>
        <taxon>Sordariomycetes</taxon>
        <taxon>Hypocreomycetidae</taxon>
        <taxon>Hypocreales</taxon>
        <taxon>Nectriaceae</taxon>
        <taxon>Fusarium</taxon>
        <taxon>Fusarium staphyleae species complex</taxon>
    </lineage>
</organism>
<comment type="function">
    <text evidence="13">Polymerizes chitin, a structural polymer of the cell wall and septum, by transferring the sugar moiety of UDP-GlcNAc to the non-reducing end of the growing chitin polymer.</text>
</comment>
<keyword evidence="10 13" id="KW-0961">Cell wall biogenesis/degradation</keyword>
<accession>A0A8H4USL7</accession>
<keyword evidence="4 13" id="KW-0328">Glycosyltransferase</keyword>
<comment type="catalytic activity">
    <reaction evidence="12">
        <text>[(1-&gt;4)-N-acetyl-beta-D-glucosaminyl](n) + UDP-N-acetyl-alpha-D-glucosamine = [(1-&gt;4)-N-acetyl-beta-D-glucosaminyl](n+1) + UDP + H(+)</text>
        <dbReference type="Rhea" id="RHEA:16637"/>
        <dbReference type="Rhea" id="RHEA-COMP:9593"/>
        <dbReference type="Rhea" id="RHEA-COMP:9595"/>
        <dbReference type="ChEBI" id="CHEBI:15378"/>
        <dbReference type="ChEBI" id="CHEBI:17029"/>
        <dbReference type="ChEBI" id="CHEBI:57705"/>
        <dbReference type="ChEBI" id="CHEBI:58223"/>
        <dbReference type="EC" id="2.4.1.16"/>
    </reaction>
    <physiologicalReaction direction="left-to-right" evidence="12">
        <dbReference type="Rhea" id="RHEA:16638"/>
    </physiologicalReaction>
</comment>
<evidence type="ECO:0000256" key="7">
    <source>
        <dbReference type="ARBA" id="ARBA00022989"/>
    </source>
</evidence>
<evidence type="ECO:0000256" key="1">
    <source>
        <dbReference type="ARBA" id="ARBA00004651"/>
    </source>
</evidence>
<evidence type="ECO:0000256" key="11">
    <source>
        <dbReference type="ARBA" id="ARBA00038055"/>
    </source>
</evidence>
<keyword evidence="8 13" id="KW-0472">Membrane</keyword>
<evidence type="ECO:0000313" key="16">
    <source>
        <dbReference type="EMBL" id="KAF4982955.1"/>
    </source>
</evidence>
<reference evidence="16" key="2">
    <citation type="submission" date="2020-05" db="EMBL/GenBank/DDBJ databases">
        <authorList>
            <person name="Kim H.-S."/>
            <person name="Proctor R.H."/>
            <person name="Brown D.W."/>
        </authorList>
    </citation>
    <scope>NUCLEOTIDE SEQUENCE</scope>
    <source>
        <strain evidence="16">NRRL 22465</strain>
    </source>
</reference>
<evidence type="ECO:0000259" key="15">
    <source>
        <dbReference type="Pfam" id="PF08407"/>
    </source>
</evidence>
<feature type="transmembrane region" description="Helical" evidence="13">
    <location>
        <begin position="480"/>
        <end position="513"/>
    </location>
</feature>
<dbReference type="Pfam" id="PF08407">
    <property type="entry name" value="Chitin_synth_1N"/>
    <property type="match status" value="1"/>
</dbReference>
<evidence type="ECO:0000256" key="12">
    <source>
        <dbReference type="ARBA" id="ARBA00049510"/>
    </source>
</evidence>
<dbReference type="InterPro" id="IPR013616">
    <property type="entry name" value="Chitin_synth_N"/>
</dbReference>
<feature type="transmembrane region" description="Helical" evidence="13">
    <location>
        <begin position="567"/>
        <end position="588"/>
    </location>
</feature>
<dbReference type="EC" id="2.4.1.16" evidence="2 13"/>
<keyword evidence="6 13" id="KW-0812">Transmembrane</keyword>
<feature type="transmembrane region" description="Helical" evidence="13">
    <location>
        <begin position="533"/>
        <end position="555"/>
    </location>
</feature>
<dbReference type="Pfam" id="PF01644">
    <property type="entry name" value="Chitin_synth_1"/>
    <property type="match status" value="1"/>
</dbReference>
<dbReference type="GO" id="GO:0006031">
    <property type="term" value="P:chitin biosynthetic process"/>
    <property type="evidence" value="ECO:0007669"/>
    <property type="project" value="UniProtKB-UniRule"/>
</dbReference>
<evidence type="ECO:0000313" key="17">
    <source>
        <dbReference type="Proteomes" id="UP000635477"/>
    </source>
</evidence>
<evidence type="ECO:0000256" key="9">
    <source>
        <dbReference type="ARBA" id="ARBA00023180"/>
    </source>
</evidence>
<keyword evidence="5 13" id="KW-0808">Transferase</keyword>
<keyword evidence="17" id="KW-1185">Reference proteome</keyword>
<evidence type="ECO:0000256" key="8">
    <source>
        <dbReference type="ARBA" id="ARBA00023136"/>
    </source>
</evidence>
<dbReference type="PANTHER" id="PTHR22914">
    <property type="entry name" value="CHITIN SYNTHASE"/>
    <property type="match status" value="1"/>
</dbReference>
<sequence length="794" mass="88483">MNTFDTESQRDGWFDRRRDGAAMFEPGDLTLPVISPSPPHQQESENIELKDSAPIPSQTHNSTVRIVVPVPAVLSKPLWSGSAQFGLPDGKVANEFSHLTYTAVTVDPQGFDDTRYCLRQNSYGQRRPRHTEMLVGITVYNEQKDLLRRTLQSLSSNINHLCGKKDSKVWGRHGWQKVVVCILVDGIDSVDAGVLDVLKTVGLYQDGLCRKKTPDGKTVTGHLFEYTSQFASGYLSDETDGSSGTYLCPVQLMLFIKASNHGKLNSYRWMYNAFAKRLDPNVVIHVDVGTKLKSEALYTMWKYFDIDPQIGVACGELACLINSPWDYLNPLVAAQNFEYKVGSQLDRAFESATGLLSLLPGAFSAYRYVGSAGAPLEDILMGDPTWAEAHSRHPGARSPLNLNRHLADDRAICFQIVTKKNTRWLLRYSPVQALTDIPTTTTDSINQRRRWLNGAFFSTIYFLKRIRSLGQSDHTLLRKIVFCIPLVHSVLALVLAWFSLAAFLLTTFTINSITGEPPDDAPIGGFPFGKATPIVNAVIQIVYIATILFQFILALGSRPRNHRISYIISFGIFGIVQVYLIMNIVYLIKRVVDYKADDTGASSYAYIGEFYADLGQVTVIVAAFSVFGVYIVTAFLSLDPWHLFTSFAQFLFISSSYVNILNIYAFSNTHDVTWGKESRHEELPIQRPDGPGPAMIERRFTFGDQDPAVRSAKTERDDSPEARDREFQAARDRVLASEEPRERDAQRPRVIATADALMEFRTIILAACSGGLVTPTGTRSGSFACGCGQTRSVF</sequence>
<feature type="transmembrane region" description="Helical" evidence="13">
    <location>
        <begin position="614"/>
        <end position="636"/>
    </location>
</feature>